<evidence type="ECO:0000313" key="2">
    <source>
        <dbReference type="EMBL" id="MCW1932108.1"/>
    </source>
</evidence>
<feature type="domain" description="Saccharopine dehydrogenase NADP binding" evidence="1">
    <location>
        <begin position="5"/>
        <end position="106"/>
    </location>
</feature>
<accession>A0ABT3GX41</accession>
<comment type="caution">
    <text evidence="2">The sequence shown here is derived from an EMBL/GenBank/DDBJ whole genome shotgun (WGS) entry which is preliminary data.</text>
</comment>
<dbReference type="Pfam" id="PF03435">
    <property type="entry name" value="Sacchrp_dh_NADP"/>
    <property type="match status" value="1"/>
</dbReference>
<keyword evidence="3" id="KW-1185">Reference proteome</keyword>
<proteinExistence type="predicted"/>
<name>A0ABT3GX41_9RHOB</name>
<evidence type="ECO:0000259" key="1">
    <source>
        <dbReference type="Pfam" id="PF03435"/>
    </source>
</evidence>
<dbReference type="RefSeq" id="WP_264505172.1">
    <property type="nucleotide sequence ID" value="NZ_JAPDFL010000001.1"/>
</dbReference>
<dbReference type="Gene3D" id="3.40.50.720">
    <property type="entry name" value="NAD(P)-binding Rossmann-like Domain"/>
    <property type="match status" value="1"/>
</dbReference>
<sequence>MKPITIVGGYGHVGSKIARRLSGAGLPVRIAGRDVVRAKALADQLGTDAARLDLDDATSWDAALQGSGPVVVCLDTATTQFASAVLTRGLGYVDISATDAVLQRHESLDALARSHGALAVLSVGLAPGLTNLMALEALRGLDRIESLTIGVLLGLGDSHGAAAIDWTLDSLRPLPPDAVQRLDFASGPVPTIPFDFADQHVLTRAGIPAVTTRLGLGSPLVTGASLRLLSALAPRPMMRKLLRWSLPRFRLGSDRTGLVIIADGWRDGARVTRRLTLDGRAEAEITALVAARVARDMATRTETGVHHIQTLWQLADLAPDLAAEGITLSA</sequence>
<organism evidence="2 3">
    <name type="scientific">Pararhodobacter zhoushanensis</name>
    <dbReference type="NCBI Taxonomy" id="2479545"/>
    <lineage>
        <taxon>Bacteria</taxon>
        <taxon>Pseudomonadati</taxon>
        <taxon>Pseudomonadota</taxon>
        <taxon>Alphaproteobacteria</taxon>
        <taxon>Rhodobacterales</taxon>
        <taxon>Paracoccaceae</taxon>
        <taxon>Pararhodobacter</taxon>
    </lineage>
</organism>
<dbReference type="EMBL" id="JAPDFL010000001">
    <property type="protein sequence ID" value="MCW1932108.1"/>
    <property type="molecule type" value="Genomic_DNA"/>
</dbReference>
<dbReference type="PANTHER" id="PTHR43781">
    <property type="entry name" value="SACCHAROPINE DEHYDROGENASE"/>
    <property type="match status" value="1"/>
</dbReference>
<dbReference type="SUPFAM" id="SSF51735">
    <property type="entry name" value="NAD(P)-binding Rossmann-fold domains"/>
    <property type="match status" value="1"/>
</dbReference>
<evidence type="ECO:0000313" key="3">
    <source>
        <dbReference type="Proteomes" id="UP001208938"/>
    </source>
</evidence>
<dbReference type="InterPro" id="IPR005097">
    <property type="entry name" value="Sacchrp_dh_NADP-bd"/>
</dbReference>
<protein>
    <recommendedName>
        <fullName evidence="1">Saccharopine dehydrogenase NADP binding domain-containing protein</fullName>
    </recommendedName>
</protein>
<dbReference type="Proteomes" id="UP001208938">
    <property type="component" value="Unassembled WGS sequence"/>
</dbReference>
<dbReference type="PANTHER" id="PTHR43781:SF1">
    <property type="entry name" value="SACCHAROPINE DEHYDROGENASE"/>
    <property type="match status" value="1"/>
</dbReference>
<gene>
    <name evidence="2" type="ORF">OKW52_07480</name>
</gene>
<dbReference type="InterPro" id="IPR036291">
    <property type="entry name" value="NAD(P)-bd_dom_sf"/>
</dbReference>
<reference evidence="2 3" key="1">
    <citation type="submission" date="2022-10" db="EMBL/GenBank/DDBJ databases">
        <title>Pararhodobacter sp. nov., isolated from marine algae.</title>
        <authorList>
            <person name="Choi B.J."/>
            <person name="Kim J.M."/>
            <person name="Lee J.K."/>
            <person name="Choi D.G."/>
            <person name="Jeon C.O."/>
        </authorList>
    </citation>
    <scope>NUCLEOTIDE SEQUENCE [LARGE SCALE GENOMIC DNA]</scope>
    <source>
        <strain evidence="2 3">ZQ420</strain>
    </source>
</reference>